<proteinExistence type="predicted"/>
<organism evidence="1 2">
    <name type="scientific">Streptomyces viridochromogenes Tue57</name>
    <dbReference type="NCBI Taxonomy" id="1160705"/>
    <lineage>
        <taxon>Bacteria</taxon>
        <taxon>Bacillati</taxon>
        <taxon>Actinomycetota</taxon>
        <taxon>Actinomycetes</taxon>
        <taxon>Kitasatosporales</taxon>
        <taxon>Streptomycetaceae</taxon>
        <taxon>Streptomyces</taxon>
    </lineage>
</organism>
<comment type="caution">
    <text evidence="1">The sequence shown here is derived from an EMBL/GenBank/DDBJ whole genome shotgun (WGS) entry which is preliminary data.</text>
</comment>
<reference evidence="1 2" key="1">
    <citation type="journal article" date="2013" name="Genome Announc.">
        <title>Draft Genome Sequence of Streptomyces viridochromogenes Strain Tu57, Producer of Avilamycin.</title>
        <authorList>
            <person name="Gruning B.A."/>
            <person name="Erxleben A."/>
            <person name="Hahnlein A."/>
            <person name="Gunther S."/>
        </authorList>
    </citation>
    <scope>NUCLEOTIDE SEQUENCE [LARGE SCALE GENOMIC DNA]</scope>
    <source>
        <strain evidence="1 2">Tue57</strain>
    </source>
</reference>
<dbReference type="AlphaFoldDB" id="L8PJ08"/>
<dbReference type="Proteomes" id="UP000011205">
    <property type="component" value="Unassembled WGS sequence"/>
</dbReference>
<accession>L8PJ08</accession>
<evidence type="ECO:0000313" key="2">
    <source>
        <dbReference type="Proteomes" id="UP000011205"/>
    </source>
</evidence>
<protein>
    <submittedName>
        <fullName evidence="1">Uncharacterized protein</fullName>
    </submittedName>
</protein>
<dbReference type="EMBL" id="AMLP01000114">
    <property type="protein sequence ID" value="ELS55382.1"/>
    <property type="molecule type" value="Genomic_DNA"/>
</dbReference>
<evidence type="ECO:0000313" key="1">
    <source>
        <dbReference type="EMBL" id="ELS55382.1"/>
    </source>
</evidence>
<dbReference type="RefSeq" id="WP_003998956.1">
    <property type="nucleotide sequence ID" value="NZ_AMLP01000114.1"/>
</dbReference>
<dbReference type="PATRIC" id="fig|1160705.3.peg.3592"/>
<gene>
    <name evidence="1" type="ORF">STVIR_3624</name>
</gene>
<sequence length="181" mass="19790">MATAKRAAMTVDVLRMLAHLNPRLWPLVEPRVPPHPVHEMVMGVRTAEAGEVGLNPQPLPPLQQDAALWHAVRDMSVAVAEATIAASLAGRKPAEVVREVGDDICPEPPRTPWPKKWPVPPQLQQRLLVDPQHVSPAVQATAALVFQSYAQRTTDKPLSTAFTDLADRLLERALKTANHSA</sequence>
<name>L8PJ08_STRVR</name>